<dbReference type="InterPro" id="IPR019787">
    <property type="entry name" value="Znf_PHD-finger"/>
</dbReference>
<dbReference type="HOGENOM" id="CLU_250352_0_0_1"/>
<evidence type="ECO:0000259" key="10">
    <source>
        <dbReference type="PROSITE" id="PS51011"/>
    </source>
</evidence>
<feature type="domain" description="JmjC" evidence="12">
    <location>
        <begin position="591"/>
        <end position="811"/>
    </location>
</feature>
<dbReference type="InterPro" id="IPR013083">
    <property type="entry name" value="Znf_RING/FYVE/PHD"/>
</dbReference>
<feature type="region of interest" description="Disordered" evidence="8">
    <location>
        <begin position="1711"/>
        <end position="1784"/>
    </location>
</feature>
<evidence type="ECO:0000256" key="4">
    <source>
        <dbReference type="ARBA" id="ARBA00022833"/>
    </source>
</evidence>
<dbReference type="InterPro" id="IPR011011">
    <property type="entry name" value="Znf_FYVE_PHD"/>
</dbReference>
<reference evidence="13" key="2">
    <citation type="submission" date="2014-02" db="EMBL/GenBank/DDBJ databases">
        <title>Complete DNA sequence of /Kuraishia capsulata/ illustrates novel genomic features among budding yeasts (/Saccharomycotina/).</title>
        <authorList>
            <person name="Morales L."/>
            <person name="Noel B."/>
            <person name="Porcel B."/>
            <person name="Marcet-Houben M."/>
            <person name="Hullo M-F."/>
            <person name="Sacerdot C."/>
            <person name="Tekaia F."/>
            <person name="Leh-Louis V."/>
            <person name="Despons L."/>
            <person name="Khanna V."/>
            <person name="Aury J-M."/>
            <person name="Barbe V."/>
            <person name="Couloux A."/>
            <person name="Labadie K."/>
            <person name="Pelletier E."/>
            <person name="Souciet J-L."/>
            <person name="Boekhout T."/>
            <person name="Gabaldon T."/>
            <person name="Wincker P."/>
            <person name="Dujon B."/>
        </authorList>
    </citation>
    <scope>NUCLEOTIDE SEQUENCE</scope>
    <source>
        <strain evidence="13">CBS 1993</strain>
    </source>
</reference>
<feature type="compositionally biased region" description="Basic and acidic residues" evidence="8">
    <location>
        <begin position="125"/>
        <end position="136"/>
    </location>
</feature>
<dbReference type="GO" id="GO:0000785">
    <property type="term" value="C:chromatin"/>
    <property type="evidence" value="ECO:0007669"/>
    <property type="project" value="TreeGrafter"/>
</dbReference>
<feature type="compositionally biased region" description="Low complexity" evidence="8">
    <location>
        <begin position="1723"/>
        <end position="1732"/>
    </location>
</feature>
<dbReference type="STRING" id="1382522.W6MMJ8"/>
<dbReference type="PROSITE" id="PS51183">
    <property type="entry name" value="JMJN"/>
    <property type="match status" value="1"/>
</dbReference>
<evidence type="ECO:0000256" key="6">
    <source>
        <dbReference type="PROSITE-ProRule" id="PRU00146"/>
    </source>
</evidence>
<dbReference type="SMART" id="SM01014">
    <property type="entry name" value="ARID"/>
    <property type="match status" value="1"/>
</dbReference>
<accession>W6MMJ8</accession>
<dbReference type="GO" id="GO:0006338">
    <property type="term" value="P:chromatin remodeling"/>
    <property type="evidence" value="ECO:0007669"/>
    <property type="project" value="TreeGrafter"/>
</dbReference>
<evidence type="ECO:0000256" key="5">
    <source>
        <dbReference type="ARBA" id="ARBA00023242"/>
    </source>
</evidence>
<dbReference type="CDD" id="cd15518">
    <property type="entry name" value="PHD_Ecm5p_Lid2p_like"/>
    <property type="match status" value="1"/>
</dbReference>
<dbReference type="SMART" id="SM00558">
    <property type="entry name" value="JmjC"/>
    <property type="match status" value="1"/>
</dbReference>
<dbReference type="GO" id="GO:0005634">
    <property type="term" value="C:nucleus"/>
    <property type="evidence" value="ECO:0007669"/>
    <property type="project" value="UniProtKB-SubCell"/>
</dbReference>
<evidence type="ECO:0000256" key="2">
    <source>
        <dbReference type="ARBA" id="ARBA00022723"/>
    </source>
</evidence>
<keyword evidence="14" id="KW-1185">Reference proteome</keyword>
<protein>
    <recommendedName>
        <fullName evidence="15">Protein ECM5</fullName>
    </recommendedName>
</protein>
<dbReference type="Pfam" id="PF02373">
    <property type="entry name" value="JmjC"/>
    <property type="match status" value="2"/>
</dbReference>
<feature type="region of interest" description="Disordered" evidence="8">
    <location>
        <begin position="125"/>
        <end position="182"/>
    </location>
</feature>
<dbReference type="InterPro" id="IPR019786">
    <property type="entry name" value="Zinc_finger_PHD-type_CS"/>
</dbReference>
<dbReference type="Pfam" id="PF08429">
    <property type="entry name" value="PLU-1"/>
    <property type="match status" value="1"/>
</dbReference>
<evidence type="ECO:0000259" key="9">
    <source>
        <dbReference type="PROSITE" id="PS50016"/>
    </source>
</evidence>
<keyword evidence="5" id="KW-0539">Nucleus</keyword>
<sequence>MSPSSNEIPPFSTALVQASSRPQDESQGHFNIAKPAAVSATPAVPVVSNIANTPALVVAELAPSGNFHPIVGPTVAPLQSTALPESGISTSKTFVGSPDQQRSSTLPLGLNSQVLHQDGKRSLVLDEPADSPKESPAKIQKIEQTQPVDPSPRTSRFYRLVGSGSDPKNGDSGPSHHYHPFLYPQHKSRASPFLDIGGLPKRYFNDTSAPLYTSIPTLKPTKEEFADPAKFIDSIAELGEKYGAVKIIPPDGILQDKPSLNTELFWFKTKRQLLASLKTELNSRSQFYKSIISFYRKTDETFSLKLPSIDKRTLDLHRLHNSVRLKGGYDVVCQKKLWAQIGRELGYCGKITSSLSSSLKSAYLRMVYQFDLFEAGLISEPIPENDLTIQKDSWKSPNAAGLRKVPVLQHLMGSPIESPLDWKSLSSEDLEAYKKRLVEHQSYHVNGSSSQLRRPRDLLINKGFRINFDTLTDVRVGVTSPTEATLGSYDFYHWAGSLVVEDSSDSELQHSPLYNLKQFVDRNSKFEENTILQNGDSYPTSRELESLFWKVLGDDETSIEVESAAGIPSIVHDTTFQSVNKFDAEIASRRSDTLNPWNLNNLGINPSFLLSYLSEESLDSLVRPSIDIGMLFSCVSWKLEDHFLCLADYLHIGERKVWYFVPPHHQQKFEEVLQMVVSEREQKLQKEREQIDEFKQNVEGSDNVHISLDDTLTELETNLPHRYGLKDVVLDDLFPRVEPLVKSDDVFISPELLLAHGIDVYSSYQQPGELIIKFPKAVSSSVSLGLTVSESVNFAPSSWIPYAYEAENWLAKQHLPPRFSTFRLAKIISEECKDIGVLKRMSEVVSPVIDKEIELRKALREIPDVETVVAVLRNEEEKELITDIDVSFGYPSKVVIFHGENSVSVSSKVFLEKYQQMKEDDSKKISRIELHTFESDNSLLELKRTLQQSATAGENWLERLREMYEASERVQLKTLKQLYVDGKHLLPFQYDDPAVGKEIAEGFESVKRVLHECEQWVEQAQKFISIKHQSRTRGRRGHTSDVQDKMEVDLVPESLNVSALQELLEFIPKIPVTCPEIDQLLELGNEVEQFEISARSMLDSPTASSKQELENMITLGQSLALPLESLSFLRRLMRRIVWSENMDNLENNIPDPAHLQALIVEGMEVASESDRERIQKCQELHDKVVHANNVIYSWLSIPMLEIAPLMDLEREYRDFPYSPELKFRLTDVISIYNSVKSKSEDYARRTELVNEAKRELLDIVSTANATTSVPSYSFLQVNADKMKEIAEMSPSPFEVHEVMQQAATFANVVTNFNVIPSFKFLEDLASKFMSTSLSSVGNLKRELESAAIQSNKILQAEADIFIPHSSTNNKYFCFCREMESGYMIECEVCREWYHFKCVGISKPRGKKELVFVCPICDSKRLKRSTSNHSRDLNKRPKLDPLAALIKTGFQTMTYFPPEFNLVLDMVVKATAFKNEVQAAFPDMSFEKRIIKKEMLDLNKIRFYIRKLEGLGILLEAEHSVLKAALQIATESAQKVSEGVPSTSEDGVATLVLPVEVETLQGSEELPLPELAPVTTKVCNKPEASENFQVTMEAFQKSTNTPFEDSSLAAGETEKVNPVSEVLSNGAADTLSKVSATEKEESKDVGDVGVATAEPEIREEVPEEVGAQPFEPKILASTQDDVSAPSPVNIVAPLVEESSNVEGIQVEASPVELAPLPPHPKLDNSNPEVIPVIPVIPPVSAEPPIPSSHEFESNDTPKDAVPQPSAMQSSPTDSHTEGKGEIKKE</sequence>
<dbReference type="SMART" id="SM00249">
    <property type="entry name" value="PHD"/>
    <property type="match status" value="1"/>
</dbReference>
<dbReference type="GO" id="GO:0008270">
    <property type="term" value="F:zinc ion binding"/>
    <property type="evidence" value="ECO:0007669"/>
    <property type="project" value="UniProtKB-KW"/>
</dbReference>
<feature type="coiled-coil region" evidence="7">
    <location>
        <begin position="677"/>
        <end position="704"/>
    </location>
</feature>
<dbReference type="Pfam" id="PF00628">
    <property type="entry name" value="PHD"/>
    <property type="match status" value="1"/>
</dbReference>
<dbReference type="SUPFAM" id="SSF46774">
    <property type="entry name" value="ARID-like"/>
    <property type="match status" value="1"/>
</dbReference>
<feature type="compositionally biased region" description="Polar residues" evidence="8">
    <location>
        <begin position="142"/>
        <end position="154"/>
    </location>
</feature>
<evidence type="ECO:0008006" key="15">
    <source>
        <dbReference type="Google" id="ProtNLM"/>
    </source>
</evidence>
<dbReference type="OrthoDB" id="1678912at2759"/>
<feature type="compositionally biased region" description="Pro residues" evidence="8">
    <location>
        <begin position="1733"/>
        <end position="1745"/>
    </location>
</feature>
<dbReference type="Proteomes" id="UP000019384">
    <property type="component" value="Unassembled WGS sequence"/>
</dbReference>
<name>W6MMJ8_9ASCO</name>
<dbReference type="GO" id="GO:0003677">
    <property type="term" value="F:DNA binding"/>
    <property type="evidence" value="ECO:0007669"/>
    <property type="project" value="InterPro"/>
</dbReference>
<feature type="compositionally biased region" description="Basic and acidic residues" evidence="8">
    <location>
        <begin position="1748"/>
        <end position="1757"/>
    </location>
</feature>
<feature type="compositionally biased region" description="Basic and acidic residues" evidence="8">
    <location>
        <begin position="1773"/>
        <end position="1784"/>
    </location>
</feature>
<dbReference type="PANTHER" id="PTHR10694:SF113">
    <property type="entry name" value="PROTEIN JUMONJI"/>
    <property type="match status" value="1"/>
</dbReference>
<dbReference type="CDD" id="cd16100">
    <property type="entry name" value="ARID"/>
    <property type="match status" value="1"/>
</dbReference>
<evidence type="ECO:0000259" key="12">
    <source>
        <dbReference type="PROSITE" id="PS51184"/>
    </source>
</evidence>
<dbReference type="Gene3D" id="1.10.150.60">
    <property type="entry name" value="ARID DNA-binding domain"/>
    <property type="match status" value="1"/>
</dbReference>
<evidence type="ECO:0000256" key="3">
    <source>
        <dbReference type="ARBA" id="ARBA00022771"/>
    </source>
</evidence>
<dbReference type="InterPro" id="IPR003349">
    <property type="entry name" value="JmjN"/>
</dbReference>
<keyword evidence="7" id="KW-0175">Coiled coil</keyword>
<dbReference type="Pfam" id="PF01388">
    <property type="entry name" value="ARID"/>
    <property type="match status" value="1"/>
</dbReference>
<dbReference type="PROSITE" id="PS51184">
    <property type="entry name" value="JMJC"/>
    <property type="match status" value="1"/>
</dbReference>
<dbReference type="InterPro" id="IPR036431">
    <property type="entry name" value="ARID_dom_sf"/>
</dbReference>
<dbReference type="SMART" id="SM00545">
    <property type="entry name" value="JmjN"/>
    <property type="match status" value="1"/>
</dbReference>
<evidence type="ECO:0000313" key="13">
    <source>
        <dbReference type="EMBL" id="CDK27781.1"/>
    </source>
</evidence>
<dbReference type="InterPro" id="IPR003347">
    <property type="entry name" value="JmjC_dom"/>
</dbReference>
<feature type="region of interest" description="Disordered" evidence="8">
    <location>
        <begin position="1"/>
        <end position="27"/>
    </location>
</feature>
<evidence type="ECO:0000256" key="7">
    <source>
        <dbReference type="SAM" id="Coils"/>
    </source>
</evidence>
<proteinExistence type="predicted"/>
<dbReference type="InterPro" id="IPR001965">
    <property type="entry name" value="Znf_PHD"/>
</dbReference>
<keyword evidence="4" id="KW-0862">Zinc</keyword>
<keyword evidence="3 6" id="KW-0863">Zinc-finger</keyword>
<feature type="domain" description="JmjN" evidence="11">
    <location>
        <begin position="215"/>
        <end position="256"/>
    </location>
</feature>
<comment type="subcellular location">
    <subcellularLocation>
        <location evidence="1">Nucleus</location>
    </subcellularLocation>
</comment>
<dbReference type="Pfam" id="PF02375">
    <property type="entry name" value="JmjN"/>
    <property type="match status" value="1"/>
</dbReference>
<evidence type="ECO:0000256" key="8">
    <source>
        <dbReference type="SAM" id="MobiDB-lite"/>
    </source>
</evidence>
<dbReference type="PROSITE" id="PS01359">
    <property type="entry name" value="ZF_PHD_1"/>
    <property type="match status" value="1"/>
</dbReference>
<evidence type="ECO:0000259" key="11">
    <source>
        <dbReference type="PROSITE" id="PS51183"/>
    </source>
</evidence>
<dbReference type="RefSeq" id="XP_022459773.1">
    <property type="nucleotide sequence ID" value="XM_022602206.1"/>
</dbReference>
<dbReference type="SUPFAM" id="SSF51197">
    <property type="entry name" value="Clavaminate synthase-like"/>
    <property type="match status" value="1"/>
</dbReference>
<feature type="domain" description="ARID" evidence="10">
    <location>
        <begin position="281"/>
        <end position="375"/>
    </location>
</feature>
<feature type="domain" description="PHD-type" evidence="9">
    <location>
        <begin position="1370"/>
        <end position="1419"/>
    </location>
</feature>
<dbReference type="InterPro" id="IPR013637">
    <property type="entry name" value="Lys_sp_deMease-like_dom"/>
</dbReference>
<evidence type="ECO:0000313" key="14">
    <source>
        <dbReference type="Proteomes" id="UP000019384"/>
    </source>
</evidence>
<dbReference type="PROSITE" id="PS50016">
    <property type="entry name" value="ZF_PHD_2"/>
    <property type="match status" value="1"/>
</dbReference>
<gene>
    <name evidence="13" type="ORF">KUCA_T00003760001</name>
</gene>
<dbReference type="Gene3D" id="3.30.40.10">
    <property type="entry name" value="Zinc/RING finger domain, C3HC4 (zinc finger)"/>
    <property type="match status" value="1"/>
</dbReference>
<organism evidence="13 14">
    <name type="scientific">Kuraishia capsulata CBS 1993</name>
    <dbReference type="NCBI Taxonomy" id="1382522"/>
    <lineage>
        <taxon>Eukaryota</taxon>
        <taxon>Fungi</taxon>
        <taxon>Dikarya</taxon>
        <taxon>Ascomycota</taxon>
        <taxon>Saccharomycotina</taxon>
        <taxon>Pichiomycetes</taxon>
        <taxon>Pichiales</taxon>
        <taxon>Pichiaceae</taxon>
        <taxon>Kuraishia</taxon>
    </lineage>
</organism>
<dbReference type="SUPFAM" id="SSF57903">
    <property type="entry name" value="FYVE/PHD zinc finger"/>
    <property type="match status" value="1"/>
</dbReference>
<dbReference type="GO" id="GO:0010468">
    <property type="term" value="P:regulation of gene expression"/>
    <property type="evidence" value="ECO:0007669"/>
    <property type="project" value="TreeGrafter"/>
</dbReference>
<reference evidence="13" key="1">
    <citation type="submission" date="2013-12" db="EMBL/GenBank/DDBJ databases">
        <authorList>
            <person name="Genoscope - CEA"/>
        </authorList>
    </citation>
    <scope>NUCLEOTIDE SEQUENCE</scope>
    <source>
        <strain evidence="13">CBS 1993</strain>
    </source>
</reference>
<evidence type="ECO:0000256" key="1">
    <source>
        <dbReference type="ARBA" id="ARBA00004123"/>
    </source>
</evidence>
<dbReference type="EMBL" id="HG793128">
    <property type="protein sequence ID" value="CDK27781.1"/>
    <property type="molecule type" value="Genomic_DNA"/>
</dbReference>
<dbReference type="PROSITE" id="PS51011">
    <property type="entry name" value="ARID"/>
    <property type="match status" value="1"/>
</dbReference>
<keyword evidence="2" id="KW-0479">Metal-binding</keyword>
<dbReference type="PANTHER" id="PTHR10694">
    <property type="entry name" value="LYSINE-SPECIFIC DEMETHYLASE"/>
    <property type="match status" value="1"/>
</dbReference>
<dbReference type="InterPro" id="IPR001606">
    <property type="entry name" value="ARID_dom"/>
</dbReference>
<dbReference type="GeneID" id="34521161"/>
<feature type="region of interest" description="Disordered" evidence="8">
    <location>
        <begin position="89"/>
        <end position="111"/>
    </location>
</feature>
<dbReference type="SMART" id="SM00501">
    <property type="entry name" value="BRIGHT"/>
    <property type="match status" value="1"/>
</dbReference>
<dbReference type="Gene3D" id="2.60.120.650">
    <property type="entry name" value="Cupin"/>
    <property type="match status" value="1"/>
</dbReference>